<dbReference type="SUPFAM" id="SSF56601">
    <property type="entry name" value="beta-lactamase/transpeptidase-like"/>
    <property type="match status" value="1"/>
</dbReference>
<accession>A0A1G8X998</accession>
<gene>
    <name evidence="3" type="ORF">SAMN04488074_103417</name>
</gene>
<keyword evidence="3" id="KW-0121">Carboxypeptidase</keyword>
<dbReference type="Proteomes" id="UP000199682">
    <property type="component" value="Unassembled WGS sequence"/>
</dbReference>
<dbReference type="PANTHER" id="PTHR46825:SF7">
    <property type="entry name" value="D-ALANYL-D-ALANINE CARBOXYPEPTIDASE"/>
    <property type="match status" value="1"/>
</dbReference>
<reference evidence="4" key="1">
    <citation type="submission" date="2016-10" db="EMBL/GenBank/DDBJ databases">
        <authorList>
            <person name="Varghese N."/>
            <person name="Submissions S."/>
        </authorList>
    </citation>
    <scope>NUCLEOTIDE SEQUENCE [LARGE SCALE GENOMIC DNA]</scope>
    <source>
        <strain evidence="4">DSM 44796</strain>
    </source>
</reference>
<evidence type="ECO:0000256" key="1">
    <source>
        <dbReference type="SAM" id="SignalP"/>
    </source>
</evidence>
<dbReference type="AlphaFoldDB" id="A0A1G8X998"/>
<feature type="domain" description="Beta-lactamase-related" evidence="2">
    <location>
        <begin position="30"/>
        <end position="324"/>
    </location>
</feature>
<evidence type="ECO:0000259" key="2">
    <source>
        <dbReference type="Pfam" id="PF00144"/>
    </source>
</evidence>
<keyword evidence="3" id="KW-0645">Protease</keyword>
<evidence type="ECO:0000313" key="4">
    <source>
        <dbReference type="Proteomes" id="UP000199682"/>
    </source>
</evidence>
<sequence length="354" mass="37762">MKLVAALTAATLLATAGVASAAPARQGAVQEIIDQLTKSGGALGIQARINGRDTVRSGIAELGSRKPVPHNGTFRIGSVTKPFVSTVVLQLAGEGKLGLDAPVSRHLPGLVDHRITVRQLLQHTSGLHNYTDSMPLDPAGFPSIRFRTWTPQELLAFSTSKPLDFEPGTRWSYSNTNYVVAGLLVEKITGRPFQQEVEQRILKPLRLKDTVLPGNSVEVPGPHAHGYFPDASGKPVDVTRLNPSWGWAAGEMISTTRDLDTFLTALLAGKLLKPMQQKELTKTSAVSPDYGLGVAVASLPCGTKIYGHDGQIHGYGTMMVGSPNGKRLELSITEAAGGGTPGDGYRRLLDQVFC</sequence>
<proteinExistence type="predicted"/>
<name>A0A1G8X998_9PSEU</name>
<keyword evidence="1" id="KW-0732">Signal</keyword>
<dbReference type="PANTHER" id="PTHR46825">
    <property type="entry name" value="D-ALANYL-D-ALANINE-CARBOXYPEPTIDASE/ENDOPEPTIDASE AMPH"/>
    <property type="match status" value="1"/>
</dbReference>
<dbReference type="EMBL" id="FNET01000003">
    <property type="protein sequence ID" value="SDJ87269.1"/>
    <property type="molecule type" value="Genomic_DNA"/>
</dbReference>
<protein>
    <submittedName>
        <fullName evidence="3">D-alanyl-D-alanine carboxypeptidase</fullName>
    </submittedName>
</protein>
<dbReference type="GO" id="GO:0004180">
    <property type="term" value="F:carboxypeptidase activity"/>
    <property type="evidence" value="ECO:0007669"/>
    <property type="project" value="UniProtKB-KW"/>
</dbReference>
<evidence type="ECO:0000313" key="3">
    <source>
        <dbReference type="EMBL" id="SDJ87269.1"/>
    </source>
</evidence>
<dbReference type="RefSeq" id="WP_176929554.1">
    <property type="nucleotide sequence ID" value="NZ_FNET01000003.1"/>
</dbReference>
<dbReference type="InterPro" id="IPR001466">
    <property type="entry name" value="Beta-lactam-related"/>
</dbReference>
<feature type="signal peptide" evidence="1">
    <location>
        <begin position="1"/>
        <end position="21"/>
    </location>
</feature>
<dbReference type="InterPro" id="IPR050491">
    <property type="entry name" value="AmpC-like"/>
</dbReference>
<feature type="chain" id="PRO_5011574949" evidence="1">
    <location>
        <begin position="22"/>
        <end position="354"/>
    </location>
</feature>
<dbReference type="Pfam" id="PF00144">
    <property type="entry name" value="Beta-lactamase"/>
    <property type="match status" value="1"/>
</dbReference>
<keyword evidence="3" id="KW-0378">Hydrolase</keyword>
<dbReference type="Gene3D" id="3.40.710.10">
    <property type="entry name" value="DD-peptidase/beta-lactamase superfamily"/>
    <property type="match status" value="1"/>
</dbReference>
<dbReference type="InterPro" id="IPR012338">
    <property type="entry name" value="Beta-lactam/transpept-like"/>
</dbReference>
<organism evidence="3 4">
    <name type="scientific">Lentzea albidocapillata subsp. violacea</name>
    <dbReference type="NCBI Taxonomy" id="128104"/>
    <lineage>
        <taxon>Bacteria</taxon>
        <taxon>Bacillati</taxon>
        <taxon>Actinomycetota</taxon>
        <taxon>Actinomycetes</taxon>
        <taxon>Pseudonocardiales</taxon>
        <taxon>Pseudonocardiaceae</taxon>
        <taxon>Lentzea</taxon>
    </lineage>
</organism>